<comment type="subunit">
    <text evidence="8">Component of the TIM23 complex.</text>
</comment>
<evidence type="ECO:0000313" key="11">
    <source>
        <dbReference type="Proteomes" id="UP000274756"/>
    </source>
</evidence>
<evidence type="ECO:0000256" key="4">
    <source>
        <dbReference type="ARBA" id="ARBA00022946"/>
    </source>
</evidence>
<organism evidence="10 12">
    <name type="scientific">Dracunculus medinensis</name>
    <name type="common">Guinea worm</name>
    <dbReference type="NCBI Taxonomy" id="318479"/>
    <lineage>
        <taxon>Eukaryota</taxon>
        <taxon>Metazoa</taxon>
        <taxon>Ecdysozoa</taxon>
        <taxon>Nematoda</taxon>
        <taxon>Chromadorea</taxon>
        <taxon>Rhabditida</taxon>
        <taxon>Spirurina</taxon>
        <taxon>Dracunculoidea</taxon>
        <taxon>Dracunculidae</taxon>
        <taxon>Dracunculus</taxon>
    </lineage>
</organism>
<keyword evidence="8" id="KW-0999">Mitochondrion inner membrane</keyword>
<dbReference type="GO" id="GO:0030150">
    <property type="term" value="P:protein import into mitochondrial matrix"/>
    <property type="evidence" value="ECO:0007669"/>
    <property type="project" value="UniProtKB-UniRule"/>
</dbReference>
<evidence type="ECO:0000313" key="9">
    <source>
        <dbReference type="EMBL" id="VDN51838.1"/>
    </source>
</evidence>
<dbReference type="WBParaSite" id="DME_0000754401-mRNA-1">
    <property type="protein sequence ID" value="DME_0000754401-mRNA-1"/>
    <property type="gene ID" value="DME_0000754401"/>
</dbReference>
<feature type="transmembrane region" description="Helical" evidence="8">
    <location>
        <begin position="37"/>
        <end position="57"/>
    </location>
</feature>
<proteinExistence type="inferred from homology"/>
<evidence type="ECO:0000256" key="3">
    <source>
        <dbReference type="ARBA" id="ARBA00022692"/>
    </source>
</evidence>
<accession>A0A0N4UIU6</accession>
<keyword evidence="5 8" id="KW-1133">Transmembrane helix</keyword>
<reference evidence="9 11" key="2">
    <citation type="submission" date="2018-11" db="EMBL/GenBank/DDBJ databases">
        <authorList>
            <consortium name="Pathogen Informatics"/>
        </authorList>
    </citation>
    <scope>NUCLEOTIDE SEQUENCE [LARGE SCALE GENOMIC DNA]</scope>
</reference>
<dbReference type="InterPro" id="IPR038552">
    <property type="entry name" value="Tim21_IMS_sf"/>
</dbReference>
<keyword evidence="4" id="KW-0809">Transit peptide</keyword>
<sequence length="169" mass="19587">MTKSVQQKSVLEEILTYEPKKAKTTAEKVREQATNTFFYFALVASISGLATVGYFLFAEFFSSESPQKIFSDALSLIRNDDRCRDIFGASIAGFGEETSRGRRRHVAYHRYEKNGKERIRVIFHLKGSRTRGVAQAEKEFYDGDWRWRFLLIQTDGNPYETHIIIDNRV</sequence>
<name>A0A0N4UIU6_DRAME</name>
<dbReference type="PANTHER" id="PTHR13032:SF6">
    <property type="entry name" value="MITOCHONDRIAL IMPORT INNER MEMBRANE TRANSLOCASE SUBUNIT TIM21"/>
    <property type="match status" value="1"/>
</dbReference>
<keyword evidence="11" id="KW-1185">Reference proteome</keyword>
<dbReference type="InterPro" id="IPR013261">
    <property type="entry name" value="Tim21"/>
</dbReference>
<comment type="similarity">
    <text evidence="2 8">Belongs to the TIM21 family.</text>
</comment>
<evidence type="ECO:0000313" key="10">
    <source>
        <dbReference type="Proteomes" id="UP000038040"/>
    </source>
</evidence>
<comment type="subcellular location">
    <subcellularLocation>
        <location evidence="8">Mitochondrion inner membrane</location>
        <topology evidence="8">Single-pass membrane protein</topology>
    </subcellularLocation>
    <subcellularLocation>
        <location evidence="1">Mitochondrion membrane</location>
        <topology evidence="1">Single-pass membrane protein</topology>
    </subcellularLocation>
</comment>
<evidence type="ECO:0000256" key="5">
    <source>
        <dbReference type="ARBA" id="ARBA00022989"/>
    </source>
</evidence>
<dbReference type="Proteomes" id="UP000274756">
    <property type="component" value="Unassembled WGS sequence"/>
</dbReference>
<dbReference type="AlphaFoldDB" id="A0A0N4UIU6"/>
<dbReference type="STRING" id="318479.A0A0N4UIU6"/>
<keyword evidence="8" id="KW-0653">Protein transport</keyword>
<evidence type="ECO:0000256" key="1">
    <source>
        <dbReference type="ARBA" id="ARBA00004304"/>
    </source>
</evidence>
<gene>
    <name evidence="9" type="ORF">DME_LOCUS1811</name>
</gene>
<dbReference type="OrthoDB" id="436405at2759"/>
<keyword evidence="8" id="KW-0811">Translocation</keyword>
<keyword evidence="6 8" id="KW-0496">Mitochondrion</keyword>
<reference evidence="12" key="1">
    <citation type="submission" date="2017-02" db="UniProtKB">
        <authorList>
            <consortium name="WormBaseParasite"/>
        </authorList>
    </citation>
    <scope>IDENTIFICATION</scope>
</reference>
<comment type="function">
    <text evidence="8">Essential component of the TIM23 complex, a complex that mediates the translocation of transit peptide-containing proteins across the mitochondrial inner membrane.</text>
</comment>
<dbReference type="EMBL" id="UYYG01000033">
    <property type="protein sequence ID" value="VDN51838.1"/>
    <property type="molecule type" value="Genomic_DNA"/>
</dbReference>
<evidence type="ECO:0000256" key="6">
    <source>
        <dbReference type="ARBA" id="ARBA00023128"/>
    </source>
</evidence>
<evidence type="ECO:0000256" key="8">
    <source>
        <dbReference type="RuleBase" id="RU367142"/>
    </source>
</evidence>
<keyword evidence="8" id="KW-0813">Transport</keyword>
<evidence type="ECO:0000256" key="2">
    <source>
        <dbReference type="ARBA" id="ARBA00010867"/>
    </source>
</evidence>
<keyword evidence="7 8" id="KW-0472">Membrane</keyword>
<dbReference type="GO" id="GO:0005744">
    <property type="term" value="C:TIM23 mitochondrial import inner membrane translocase complex"/>
    <property type="evidence" value="ECO:0007669"/>
    <property type="project" value="UniProtKB-UniRule"/>
</dbReference>
<evidence type="ECO:0000313" key="12">
    <source>
        <dbReference type="WBParaSite" id="DME_0000754401-mRNA-1"/>
    </source>
</evidence>
<dbReference type="Proteomes" id="UP000038040">
    <property type="component" value="Unplaced"/>
</dbReference>
<dbReference type="PANTHER" id="PTHR13032">
    <property type="entry name" value="MITOCHONDRIAL IMPORT INNER MEMBRANE TRANSLOCASE SUBUNIT TIM21"/>
    <property type="match status" value="1"/>
</dbReference>
<evidence type="ECO:0000256" key="7">
    <source>
        <dbReference type="ARBA" id="ARBA00023136"/>
    </source>
</evidence>
<dbReference type="Gene3D" id="3.10.450.320">
    <property type="entry name" value="Mitochondrial import inner membrane translocase subunit Tim21"/>
    <property type="match status" value="1"/>
</dbReference>
<dbReference type="Pfam" id="PF08294">
    <property type="entry name" value="TIM21"/>
    <property type="match status" value="1"/>
</dbReference>
<keyword evidence="3 8" id="KW-0812">Transmembrane</keyword>
<protein>
    <recommendedName>
        <fullName evidence="8">Mitochondrial import inner membrane translocase subunit Tim21</fullName>
    </recommendedName>
</protein>